<dbReference type="GO" id="GO:0004252">
    <property type="term" value="F:serine-type endopeptidase activity"/>
    <property type="evidence" value="ECO:0007669"/>
    <property type="project" value="InterPro"/>
</dbReference>
<keyword evidence="6" id="KW-0720">Serine protease</keyword>
<dbReference type="Gene3D" id="3.50.30.30">
    <property type="match status" value="1"/>
</dbReference>
<dbReference type="InterPro" id="IPR023828">
    <property type="entry name" value="Peptidase_S8_Ser-AS"/>
</dbReference>
<accession>A0A371FE47</accession>
<sequence>KLIGARYYPAPQGENDYETPRDKDGHGTHVASSGSPESGLAIYKVGFKYDCPGSAILAAFDDAIADGVHVMSLSVGSFSELKYDPIGGTEREDFGDFPVTEISSKDAATILNYVNLTSNKVATMLPTVSVIDFKPAPMIPSFSAKGPSALSKNILYPDIAASGVNILASWIALNDTEDVPKGEKPSQFNILSGTSMACPHVSGLAAAIKSHNPAWTASAIKSAIMTTATQKNNLKGPITTDEGSVATPYEYGAGQMTIYGAFHPWLVYETRTIDCLNYLRYVGFNITMVKTISRTLPQGFEFSSYISNINYPSIAISELNGKGFVNVTRTVTNVGEEDETVYSPVVDAPSGVNVKLIPNKLQFTKTSKKLSYQVIFPFTSTTLKDDIFGSITWSNGKYTVRSPFVLAK</sequence>
<keyword evidence="4" id="KW-0732">Signal</keyword>
<dbReference type="EMBL" id="QJKJ01009456">
    <property type="protein sequence ID" value="RDX76569.1"/>
    <property type="molecule type" value="Genomic_DNA"/>
</dbReference>
<comment type="caution">
    <text evidence="7">Lacks conserved residue(s) required for the propagation of feature annotation.</text>
</comment>
<keyword evidence="12" id="KW-1185">Reference proteome</keyword>
<dbReference type="Gene3D" id="2.60.40.2310">
    <property type="match status" value="1"/>
</dbReference>
<evidence type="ECO:0000256" key="4">
    <source>
        <dbReference type="ARBA" id="ARBA00022729"/>
    </source>
</evidence>
<evidence type="ECO:0000256" key="8">
    <source>
        <dbReference type="SAM" id="MobiDB-lite"/>
    </source>
</evidence>
<feature type="non-terminal residue" evidence="11">
    <location>
        <position position="408"/>
    </location>
</feature>
<evidence type="ECO:0000256" key="1">
    <source>
        <dbReference type="ARBA" id="ARBA00004613"/>
    </source>
</evidence>
<dbReference type="OrthoDB" id="10256524at2759"/>
<dbReference type="InterPro" id="IPR036852">
    <property type="entry name" value="Peptidase_S8/S53_dom_sf"/>
</dbReference>
<feature type="domain" description="Peptidase S8/S53" evidence="9">
    <location>
        <begin position="14"/>
        <end position="254"/>
    </location>
</feature>
<evidence type="ECO:0000256" key="2">
    <source>
        <dbReference type="ARBA" id="ARBA00011073"/>
    </source>
</evidence>
<evidence type="ECO:0000259" key="10">
    <source>
        <dbReference type="Pfam" id="PF17766"/>
    </source>
</evidence>
<comment type="caution">
    <text evidence="11">The sequence shown here is derived from an EMBL/GenBank/DDBJ whole genome shotgun (WGS) entry which is preliminary data.</text>
</comment>
<keyword evidence="3" id="KW-0645">Protease</keyword>
<keyword evidence="5" id="KW-0378">Hydrolase</keyword>
<feature type="compositionally biased region" description="Basic and acidic residues" evidence="8">
    <location>
        <begin position="18"/>
        <end position="27"/>
    </location>
</feature>
<dbReference type="Gene3D" id="3.40.50.200">
    <property type="entry name" value="Peptidase S8/S53 domain"/>
    <property type="match status" value="3"/>
</dbReference>
<dbReference type="STRING" id="157652.A0A371FE47"/>
<evidence type="ECO:0000256" key="7">
    <source>
        <dbReference type="PROSITE-ProRule" id="PRU01240"/>
    </source>
</evidence>
<dbReference type="Proteomes" id="UP000257109">
    <property type="component" value="Unassembled WGS sequence"/>
</dbReference>
<dbReference type="PRINTS" id="PR00723">
    <property type="entry name" value="SUBTILISIN"/>
</dbReference>
<dbReference type="GO" id="GO:0005576">
    <property type="term" value="C:extracellular region"/>
    <property type="evidence" value="ECO:0007669"/>
    <property type="project" value="UniProtKB-SubCell"/>
</dbReference>
<name>A0A371FE47_MUCPR</name>
<feature type="non-terminal residue" evidence="11">
    <location>
        <position position="1"/>
    </location>
</feature>
<reference evidence="11" key="1">
    <citation type="submission" date="2018-05" db="EMBL/GenBank/DDBJ databases">
        <title>Draft genome of Mucuna pruriens seed.</title>
        <authorList>
            <person name="Nnadi N.E."/>
            <person name="Vos R."/>
            <person name="Hasami M.H."/>
            <person name="Devisetty U.K."/>
            <person name="Aguiy J.C."/>
        </authorList>
    </citation>
    <scope>NUCLEOTIDE SEQUENCE [LARGE SCALE GENOMIC DNA]</scope>
    <source>
        <strain evidence="11">JCA_2017</strain>
    </source>
</reference>
<dbReference type="PANTHER" id="PTHR10795">
    <property type="entry name" value="PROPROTEIN CONVERTASE SUBTILISIN/KEXIN"/>
    <property type="match status" value="1"/>
</dbReference>
<dbReference type="SUPFAM" id="SSF52743">
    <property type="entry name" value="Subtilisin-like"/>
    <property type="match status" value="1"/>
</dbReference>
<feature type="region of interest" description="Disordered" evidence="8">
    <location>
        <begin position="1"/>
        <end position="36"/>
    </location>
</feature>
<dbReference type="PROSITE" id="PS51892">
    <property type="entry name" value="SUBTILASE"/>
    <property type="match status" value="1"/>
</dbReference>
<organism evidence="11 12">
    <name type="scientific">Mucuna pruriens</name>
    <name type="common">Velvet bean</name>
    <name type="synonym">Dolichos pruriens</name>
    <dbReference type="NCBI Taxonomy" id="157652"/>
    <lineage>
        <taxon>Eukaryota</taxon>
        <taxon>Viridiplantae</taxon>
        <taxon>Streptophyta</taxon>
        <taxon>Embryophyta</taxon>
        <taxon>Tracheophyta</taxon>
        <taxon>Spermatophyta</taxon>
        <taxon>Magnoliopsida</taxon>
        <taxon>eudicotyledons</taxon>
        <taxon>Gunneridae</taxon>
        <taxon>Pentapetalae</taxon>
        <taxon>rosids</taxon>
        <taxon>fabids</taxon>
        <taxon>Fabales</taxon>
        <taxon>Fabaceae</taxon>
        <taxon>Papilionoideae</taxon>
        <taxon>50 kb inversion clade</taxon>
        <taxon>NPAAA clade</taxon>
        <taxon>indigoferoid/millettioid clade</taxon>
        <taxon>Phaseoleae</taxon>
        <taxon>Mucuna</taxon>
    </lineage>
</organism>
<gene>
    <name evidence="11" type="primary">SBT5.1</name>
    <name evidence="11" type="ORF">CR513_43424</name>
</gene>
<dbReference type="Pfam" id="PF00082">
    <property type="entry name" value="Peptidase_S8"/>
    <property type="match status" value="1"/>
</dbReference>
<dbReference type="Pfam" id="PF17766">
    <property type="entry name" value="fn3_6"/>
    <property type="match status" value="1"/>
</dbReference>
<dbReference type="InterPro" id="IPR000209">
    <property type="entry name" value="Peptidase_S8/S53_dom"/>
</dbReference>
<evidence type="ECO:0000256" key="3">
    <source>
        <dbReference type="ARBA" id="ARBA00022670"/>
    </source>
</evidence>
<evidence type="ECO:0000256" key="6">
    <source>
        <dbReference type="ARBA" id="ARBA00022825"/>
    </source>
</evidence>
<evidence type="ECO:0000259" key="9">
    <source>
        <dbReference type="Pfam" id="PF00082"/>
    </source>
</evidence>
<evidence type="ECO:0000256" key="5">
    <source>
        <dbReference type="ARBA" id="ARBA00022801"/>
    </source>
</evidence>
<feature type="domain" description="Subtilisin-like protease fibronectin type-III" evidence="10">
    <location>
        <begin position="308"/>
        <end position="405"/>
    </location>
</feature>
<dbReference type="PROSITE" id="PS00138">
    <property type="entry name" value="SUBTILASE_SER"/>
    <property type="match status" value="1"/>
</dbReference>
<comment type="subcellular location">
    <subcellularLocation>
        <location evidence="1">Secreted</location>
    </subcellularLocation>
</comment>
<comment type="similarity">
    <text evidence="2 7">Belongs to the peptidase S8 family.</text>
</comment>
<dbReference type="InterPro" id="IPR041469">
    <property type="entry name" value="Subtilisin-like_FN3"/>
</dbReference>
<dbReference type="GO" id="GO:0006508">
    <property type="term" value="P:proteolysis"/>
    <property type="evidence" value="ECO:0007669"/>
    <property type="project" value="UniProtKB-KW"/>
</dbReference>
<evidence type="ECO:0000313" key="11">
    <source>
        <dbReference type="EMBL" id="RDX76569.1"/>
    </source>
</evidence>
<protein>
    <submittedName>
        <fullName evidence="11">Subtilisin-like protease SBT5.1</fullName>
    </submittedName>
</protein>
<dbReference type="InterPro" id="IPR045051">
    <property type="entry name" value="SBT"/>
</dbReference>
<dbReference type="InterPro" id="IPR015500">
    <property type="entry name" value="Peptidase_S8_subtilisin-rel"/>
</dbReference>
<proteinExistence type="inferred from homology"/>
<evidence type="ECO:0000313" key="12">
    <source>
        <dbReference type="Proteomes" id="UP000257109"/>
    </source>
</evidence>
<dbReference type="AlphaFoldDB" id="A0A371FE47"/>